<feature type="domain" description="ABC transmembrane type-1" evidence="9">
    <location>
        <begin position="33"/>
        <end position="320"/>
    </location>
</feature>
<dbReference type="PANTHER" id="PTHR24221">
    <property type="entry name" value="ATP-BINDING CASSETTE SUB-FAMILY B"/>
    <property type="match status" value="1"/>
</dbReference>
<dbReference type="PANTHER" id="PTHR24221:SF646">
    <property type="entry name" value="HAEMOLYSIN SECRETION ATP-BINDING PROTEIN"/>
    <property type="match status" value="1"/>
</dbReference>
<name>A0ABW4JHG6_9BACL</name>
<dbReference type="InterPro" id="IPR011527">
    <property type="entry name" value="ABC1_TM_dom"/>
</dbReference>
<evidence type="ECO:0000259" key="9">
    <source>
        <dbReference type="PROSITE" id="PS50929"/>
    </source>
</evidence>
<dbReference type="PROSITE" id="PS00211">
    <property type="entry name" value="ABC_TRANSPORTER_1"/>
    <property type="match status" value="1"/>
</dbReference>
<organism evidence="10 11">
    <name type="scientific">Alicyclobacillus fodiniaquatilis</name>
    <dbReference type="NCBI Taxonomy" id="1661150"/>
    <lineage>
        <taxon>Bacteria</taxon>
        <taxon>Bacillati</taxon>
        <taxon>Bacillota</taxon>
        <taxon>Bacilli</taxon>
        <taxon>Bacillales</taxon>
        <taxon>Alicyclobacillaceae</taxon>
        <taxon>Alicyclobacillus</taxon>
    </lineage>
</organism>
<gene>
    <name evidence="10" type="ORF">ACFSB2_07305</name>
</gene>
<keyword evidence="5 7" id="KW-1133">Transmembrane helix</keyword>
<dbReference type="InterPro" id="IPR039421">
    <property type="entry name" value="Type_1_exporter"/>
</dbReference>
<evidence type="ECO:0000256" key="5">
    <source>
        <dbReference type="ARBA" id="ARBA00022989"/>
    </source>
</evidence>
<evidence type="ECO:0000256" key="3">
    <source>
        <dbReference type="ARBA" id="ARBA00022741"/>
    </source>
</evidence>
<evidence type="ECO:0000256" key="2">
    <source>
        <dbReference type="ARBA" id="ARBA00022692"/>
    </source>
</evidence>
<comment type="caution">
    <text evidence="10">The sequence shown here is derived from an EMBL/GenBank/DDBJ whole genome shotgun (WGS) entry which is preliminary data.</text>
</comment>
<dbReference type="Pfam" id="PF00005">
    <property type="entry name" value="ABC_tran"/>
    <property type="match status" value="1"/>
</dbReference>
<dbReference type="InterPro" id="IPR003439">
    <property type="entry name" value="ABC_transporter-like_ATP-bd"/>
</dbReference>
<protein>
    <submittedName>
        <fullName evidence="10">ABC transporter ATP-binding protein</fullName>
    </submittedName>
</protein>
<dbReference type="Gene3D" id="3.40.50.300">
    <property type="entry name" value="P-loop containing nucleotide triphosphate hydrolases"/>
    <property type="match status" value="1"/>
</dbReference>
<evidence type="ECO:0000313" key="11">
    <source>
        <dbReference type="Proteomes" id="UP001597079"/>
    </source>
</evidence>
<evidence type="ECO:0000313" key="10">
    <source>
        <dbReference type="EMBL" id="MFD1674512.1"/>
    </source>
</evidence>
<evidence type="ECO:0000256" key="7">
    <source>
        <dbReference type="SAM" id="Phobius"/>
    </source>
</evidence>
<reference evidence="11" key="1">
    <citation type="journal article" date="2019" name="Int. J. Syst. Evol. Microbiol.">
        <title>The Global Catalogue of Microorganisms (GCM) 10K type strain sequencing project: providing services to taxonomists for standard genome sequencing and annotation.</title>
        <authorList>
            <consortium name="The Broad Institute Genomics Platform"/>
            <consortium name="The Broad Institute Genome Sequencing Center for Infectious Disease"/>
            <person name="Wu L."/>
            <person name="Ma J."/>
        </authorList>
    </citation>
    <scope>NUCLEOTIDE SEQUENCE [LARGE SCALE GENOMIC DNA]</scope>
    <source>
        <strain evidence="11">CGMCC 1.12286</strain>
    </source>
</reference>
<dbReference type="RefSeq" id="WP_377942378.1">
    <property type="nucleotide sequence ID" value="NZ_JBHUCX010000020.1"/>
</dbReference>
<feature type="transmembrane region" description="Helical" evidence="7">
    <location>
        <begin position="33"/>
        <end position="58"/>
    </location>
</feature>
<keyword evidence="11" id="KW-1185">Reference proteome</keyword>
<evidence type="ECO:0000259" key="8">
    <source>
        <dbReference type="PROSITE" id="PS50893"/>
    </source>
</evidence>
<dbReference type="SMART" id="SM00382">
    <property type="entry name" value="AAA"/>
    <property type="match status" value="1"/>
</dbReference>
<evidence type="ECO:0000256" key="6">
    <source>
        <dbReference type="ARBA" id="ARBA00023136"/>
    </source>
</evidence>
<keyword evidence="2 7" id="KW-0812">Transmembrane</keyword>
<dbReference type="InterPro" id="IPR036640">
    <property type="entry name" value="ABC1_TM_sf"/>
</dbReference>
<dbReference type="PROSITE" id="PS50893">
    <property type="entry name" value="ABC_TRANSPORTER_2"/>
    <property type="match status" value="1"/>
</dbReference>
<dbReference type="Proteomes" id="UP001597079">
    <property type="component" value="Unassembled WGS sequence"/>
</dbReference>
<feature type="domain" description="ABC transporter" evidence="8">
    <location>
        <begin position="351"/>
        <end position="591"/>
    </location>
</feature>
<evidence type="ECO:0000256" key="1">
    <source>
        <dbReference type="ARBA" id="ARBA00004651"/>
    </source>
</evidence>
<keyword evidence="6 7" id="KW-0472">Membrane</keyword>
<keyword evidence="4 10" id="KW-0067">ATP-binding</keyword>
<feature type="transmembrane region" description="Helical" evidence="7">
    <location>
        <begin position="70"/>
        <end position="92"/>
    </location>
</feature>
<dbReference type="PROSITE" id="PS50929">
    <property type="entry name" value="ABC_TM1F"/>
    <property type="match status" value="1"/>
</dbReference>
<dbReference type="SUPFAM" id="SSF52540">
    <property type="entry name" value="P-loop containing nucleoside triphosphate hydrolases"/>
    <property type="match status" value="1"/>
</dbReference>
<feature type="transmembrane region" description="Helical" evidence="7">
    <location>
        <begin position="260"/>
        <end position="280"/>
    </location>
</feature>
<comment type="subcellular location">
    <subcellularLocation>
        <location evidence="1">Cell membrane</location>
        <topology evidence="1">Multi-pass membrane protein</topology>
    </subcellularLocation>
</comment>
<feature type="transmembrane region" description="Helical" evidence="7">
    <location>
        <begin position="152"/>
        <end position="185"/>
    </location>
</feature>
<dbReference type="InterPro" id="IPR017871">
    <property type="entry name" value="ABC_transporter-like_CS"/>
</dbReference>
<sequence length="605" mass="66965">MVQVKQRILQHSRWPIHLRFIIWTLVTGKTRSIVYAALMVISGLFPAAGVWVAMHVFTAALHIHAVHIRVLLRWIAAWAGIALVSSLIWSVYQVVEEALKLTLEAEMERSLQQKTARLALETFERGDFHDMLERAREMTKPGELMNLLAESWFIGQSVVTTIAIAGVIATWNAWMLTAVIVVAALDVLAQLGQAREAHALKHALAPNQRLRRYIQDVLTTPASAKEVRTFAAGERLLTRWASLHCEDMAREWRVQRRHELVRSALAIGGVLGVVLGIAIVCFQTISGALSAAEFAAILYGLQQFHTGVNEAIGRVGYLRQYLLRIGDLFTYLTLEPEIRDKTDTDIQPGPLEVRSVSFCYPRAKEKALSDISLTVPFGQRVAVVGENGAGKSTLVRLLLGLYEPTTGAIQLGGKDIQTLRADRRASISSVVFQDFIKYAFTLRENIGLGNYDKMDDEQAIVAAAKAGGADEVASALSAGYETLLTTRFADGTDLSGGQWQKVAISRAFMRNPMIVALDEPTSALDPQMETEVLERFLSISGERTAIIVSHRLGIARLCDRILVMSNGRLVEEGTHEDLLQLGGEYARMWNLQAQRYRTPSQPSGD</sequence>
<dbReference type="SUPFAM" id="SSF90123">
    <property type="entry name" value="ABC transporter transmembrane region"/>
    <property type="match status" value="1"/>
</dbReference>
<dbReference type="InterPro" id="IPR027417">
    <property type="entry name" value="P-loop_NTPase"/>
</dbReference>
<dbReference type="GO" id="GO:0005524">
    <property type="term" value="F:ATP binding"/>
    <property type="evidence" value="ECO:0007669"/>
    <property type="project" value="UniProtKB-KW"/>
</dbReference>
<dbReference type="EMBL" id="JBHUCX010000020">
    <property type="protein sequence ID" value="MFD1674512.1"/>
    <property type="molecule type" value="Genomic_DNA"/>
</dbReference>
<proteinExistence type="predicted"/>
<keyword evidence="3" id="KW-0547">Nucleotide-binding</keyword>
<dbReference type="Gene3D" id="1.20.1560.10">
    <property type="entry name" value="ABC transporter type 1, transmembrane domain"/>
    <property type="match status" value="1"/>
</dbReference>
<dbReference type="InterPro" id="IPR003593">
    <property type="entry name" value="AAA+_ATPase"/>
</dbReference>
<accession>A0ABW4JHG6</accession>
<evidence type="ECO:0000256" key="4">
    <source>
        <dbReference type="ARBA" id="ARBA00022840"/>
    </source>
</evidence>